<gene>
    <name evidence="7" type="primary">100577777</name>
    <name evidence="9" type="synonym">LOC100577777</name>
</gene>
<dbReference type="GO" id="GO:0004867">
    <property type="term" value="F:serine-type endopeptidase inhibitor activity"/>
    <property type="evidence" value="ECO:0007669"/>
    <property type="project" value="UniProtKB-KW"/>
</dbReference>
<comment type="similarity">
    <text evidence="2">Belongs to the serine protease inhibitor-like (TIL domain-containing) family.</text>
</comment>
<evidence type="ECO:0000256" key="2">
    <source>
        <dbReference type="ARBA" id="ARBA00007611"/>
    </source>
</evidence>
<organism evidence="7">
    <name type="scientific">Apis mellifera</name>
    <name type="common">Honeybee</name>
    <dbReference type="NCBI Taxonomy" id="7460"/>
    <lineage>
        <taxon>Eukaryota</taxon>
        <taxon>Metazoa</taxon>
        <taxon>Ecdysozoa</taxon>
        <taxon>Arthropoda</taxon>
        <taxon>Hexapoda</taxon>
        <taxon>Insecta</taxon>
        <taxon>Pterygota</taxon>
        <taxon>Neoptera</taxon>
        <taxon>Endopterygota</taxon>
        <taxon>Hymenoptera</taxon>
        <taxon>Apocrita</taxon>
        <taxon>Aculeata</taxon>
        <taxon>Apoidea</taxon>
        <taxon>Anthophila</taxon>
        <taxon>Apidae</taxon>
        <taxon>Apis</taxon>
    </lineage>
</organism>
<dbReference type="InterPro" id="IPR002919">
    <property type="entry name" value="TIL_dom"/>
</dbReference>
<feature type="domain" description="TIL" evidence="6">
    <location>
        <begin position="29"/>
        <end position="91"/>
    </location>
</feature>
<accession>A0A7M7GVB7</accession>
<keyword evidence="4" id="KW-0646">Protease inhibitor</keyword>
<dbReference type="OrthoDB" id="6236007at2759"/>
<protein>
    <submittedName>
        <fullName evidence="9">Cysteine-rich venom protein 1 isoform X1</fullName>
    </submittedName>
</protein>
<dbReference type="GeneID" id="100577777"/>
<evidence type="ECO:0000259" key="6">
    <source>
        <dbReference type="Pfam" id="PF01826"/>
    </source>
</evidence>
<feature type="chain" id="PRO_5044659633" evidence="5">
    <location>
        <begin position="23"/>
        <end position="99"/>
    </location>
</feature>
<evidence type="ECO:0000313" key="7">
    <source>
        <dbReference type="EnsemblMetazoa" id="XP_006563415"/>
    </source>
</evidence>
<accession>A0A8B6YYC2</accession>
<dbReference type="RefSeq" id="XP_006563415.1">
    <property type="nucleotide sequence ID" value="XM_006563352.3"/>
</dbReference>
<dbReference type="InterPro" id="IPR036084">
    <property type="entry name" value="Ser_inhib-like_sf"/>
</dbReference>
<dbReference type="SUPFAM" id="SSF57567">
    <property type="entry name" value="Serine protease inhibitors"/>
    <property type="match status" value="1"/>
</dbReference>
<evidence type="ECO:0000313" key="8">
    <source>
        <dbReference type="Proteomes" id="UP000005203"/>
    </source>
</evidence>
<keyword evidence="8" id="KW-1185">Reference proteome</keyword>
<keyword evidence="5" id="KW-0732">Signal</keyword>
<feature type="signal peptide" evidence="5">
    <location>
        <begin position="1"/>
        <end position="22"/>
    </location>
</feature>
<keyword evidence="3" id="KW-0964">Secreted</keyword>
<name>A0A7M7GVB7_APIME</name>
<evidence type="ECO:0000256" key="1">
    <source>
        <dbReference type="ARBA" id="ARBA00004613"/>
    </source>
</evidence>
<proteinExistence type="inferred from homology"/>
<evidence type="ECO:0000256" key="4">
    <source>
        <dbReference type="ARBA" id="ARBA00022900"/>
    </source>
</evidence>
<sequence>MFPHIFVYVLVAIVVCFSGIDAKVFPIICGQNETPSICGEGICPPTCCNPNVKCNFQGIGPVCTWPTTGGCRCVNGTVRNENNNCVPLSECPPGICSSK</sequence>
<dbReference type="Proteomes" id="UP000005203">
    <property type="component" value="Linkage group LG15"/>
</dbReference>
<dbReference type="KEGG" id="ame:100577777"/>
<evidence type="ECO:0000313" key="9">
    <source>
        <dbReference type="RefSeq" id="XP_006563415.1"/>
    </source>
</evidence>
<dbReference type="Gene3D" id="2.10.25.10">
    <property type="entry name" value="Laminin"/>
    <property type="match status" value="1"/>
</dbReference>
<dbReference type="AlphaFoldDB" id="A0A7M7GVB7"/>
<evidence type="ECO:0000256" key="5">
    <source>
        <dbReference type="SAM" id="SignalP"/>
    </source>
</evidence>
<comment type="subcellular location">
    <subcellularLocation>
        <location evidence="1">Secreted</location>
    </subcellularLocation>
</comment>
<keyword evidence="4" id="KW-0722">Serine protease inhibitor</keyword>
<dbReference type="GO" id="GO:0005576">
    <property type="term" value="C:extracellular region"/>
    <property type="evidence" value="ECO:0007669"/>
    <property type="project" value="UniProtKB-SubCell"/>
</dbReference>
<dbReference type="EnsemblMetazoa" id="XM_006563352">
    <property type="protein sequence ID" value="XP_006563415"/>
    <property type="gene ID" value="LOC100577777"/>
</dbReference>
<reference evidence="7" key="1">
    <citation type="submission" date="2021-01" db="UniProtKB">
        <authorList>
            <consortium name="EnsemblMetazoa"/>
        </authorList>
    </citation>
    <scope>IDENTIFICATION</scope>
    <source>
        <strain evidence="7">DH4</strain>
    </source>
</reference>
<reference evidence="9" key="2">
    <citation type="submission" date="2025-04" db="UniProtKB">
        <authorList>
            <consortium name="RefSeq"/>
        </authorList>
    </citation>
    <scope>IDENTIFICATION</scope>
    <source>
        <strain evidence="9">DH4</strain>
        <tissue evidence="9">Whole body</tissue>
    </source>
</reference>
<dbReference type="CDD" id="cd19941">
    <property type="entry name" value="TIL"/>
    <property type="match status" value="1"/>
</dbReference>
<evidence type="ECO:0000256" key="3">
    <source>
        <dbReference type="ARBA" id="ARBA00022525"/>
    </source>
</evidence>
<dbReference type="Pfam" id="PF01826">
    <property type="entry name" value="TIL"/>
    <property type="match status" value="1"/>
</dbReference>